<feature type="domain" description="Response regulatory" evidence="5">
    <location>
        <begin position="2"/>
        <end position="118"/>
    </location>
</feature>
<dbReference type="SMART" id="SM00421">
    <property type="entry name" value="HTH_LUXR"/>
    <property type="match status" value="1"/>
</dbReference>
<gene>
    <name evidence="6" type="ORF">VZ95_04855</name>
</gene>
<dbReference type="InterPro" id="IPR051015">
    <property type="entry name" value="EvgA-like"/>
</dbReference>
<dbReference type="PANTHER" id="PTHR45566:SF2">
    <property type="entry name" value="NARL SUBFAMILY"/>
    <property type="match status" value="1"/>
</dbReference>
<protein>
    <recommendedName>
        <fullName evidence="8">LuxR family transcriptional regulator</fullName>
    </recommendedName>
</protein>
<name>A0A0F3IUK8_9PROT</name>
<keyword evidence="1 3" id="KW-0597">Phosphoprotein</keyword>
<dbReference type="Gene3D" id="3.40.50.2300">
    <property type="match status" value="1"/>
</dbReference>
<dbReference type="Pfam" id="PF00072">
    <property type="entry name" value="Response_reg"/>
    <property type="match status" value="1"/>
</dbReference>
<evidence type="ECO:0000256" key="3">
    <source>
        <dbReference type="PROSITE-ProRule" id="PRU00169"/>
    </source>
</evidence>
<dbReference type="Proteomes" id="UP000033774">
    <property type="component" value="Unassembled WGS sequence"/>
</dbReference>
<dbReference type="SUPFAM" id="SSF46894">
    <property type="entry name" value="C-terminal effector domain of the bipartite response regulators"/>
    <property type="match status" value="1"/>
</dbReference>
<evidence type="ECO:0000313" key="6">
    <source>
        <dbReference type="EMBL" id="KJV10430.1"/>
    </source>
</evidence>
<dbReference type="Pfam" id="PF00196">
    <property type="entry name" value="GerE"/>
    <property type="match status" value="1"/>
</dbReference>
<dbReference type="AlphaFoldDB" id="A0A0F3IUK8"/>
<accession>A0A0F3IUK8</accession>
<dbReference type="SMART" id="SM00448">
    <property type="entry name" value="REC"/>
    <property type="match status" value="1"/>
</dbReference>
<dbReference type="GO" id="GO:0006355">
    <property type="term" value="P:regulation of DNA-templated transcription"/>
    <property type="evidence" value="ECO:0007669"/>
    <property type="project" value="InterPro"/>
</dbReference>
<evidence type="ECO:0000256" key="1">
    <source>
        <dbReference type="ARBA" id="ARBA00022553"/>
    </source>
</evidence>
<dbReference type="RefSeq" id="WP_045774871.1">
    <property type="nucleotide sequence ID" value="NZ_LAJY01000096.1"/>
</dbReference>
<reference evidence="6 7" key="1">
    <citation type="submission" date="2015-03" db="EMBL/GenBank/DDBJ databases">
        <title>Draft genome sequence of Elstera litoralis.</title>
        <authorList>
            <person name="Rahalkar M.C."/>
            <person name="Dhakephalkar P.K."/>
            <person name="Pore S.D."/>
            <person name="Arora P."/>
            <person name="Kapse N.G."/>
            <person name="Pandit P.S."/>
        </authorList>
    </citation>
    <scope>NUCLEOTIDE SEQUENCE [LARGE SCALE GENOMIC DNA]</scope>
    <source>
        <strain evidence="6 7">Dia-1</strain>
    </source>
</reference>
<dbReference type="InterPro" id="IPR001789">
    <property type="entry name" value="Sig_transdc_resp-reg_receiver"/>
</dbReference>
<feature type="domain" description="HTH luxR-type" evidence="4">
    <location>
        <begin position="138"/>
        <end position="203"/>
    </location>
</feature>
<dbReference type="CDD" id="cd17535">
    <property type="entry name" value="REC_NarL-like"/>
    <property type="match status" value="1"/>
</dbReference>
<dbReference type="CDD" id="cd06170">
    <property type="entry name" value="LuxR_C_like"/>
    <property type="match status" value="1"/>
</dbReference>
<dbReference type="PATRIC" id="fig|552518.3.peg.4887"/>
<evidence type="ECO:0000313" key="7">
    <source>
        <dbReference type="Proteomes" id="UP000033774"/>
    </source>
</evidence>
<dbReference type="PROSITE" id="PS50110">
    <property type="entry name" value="RESPONSE_REGULATORY"/>
    <property type="match status" value="1"/>
</dbReference>
<dbReference type="GO" id="GO:0000160">
    <property type="term" value="P:phosphorelay signal transduction system"/>
    <property type="evidence" value="ECO:0007669"/>
    <property type="project" value="InterPro"/>
</dbReference>
<keyword evidence="2" id="KW-0238">DNA-binding</keyword>
<dbReference type="PROSITE" id="PS50043">
    <property type="entry name" value="HTH_LUXR_2"/>
    <property type="match status" value="1"/>
</dbReference>
<proteinExistence type="predicted"/>
<evidence type="ECO:0000256" key="2">
    <source>
        <dbReference type="ARBA" id="ARBA00023125"/>
    </source>
</evidence>
<dbReference type="GO" id="GO:0003677">
    <property type="term" value="F:DNA binding"/>
    <property type="evidence" value="ECO:0007669"/>
    <property type="project" value="UniProtKB-KW"/>
</dbReference>
<dbReference type="EMBL" id="LAJY01000096">
    <property type="protein sequence ID" value="KJV10430.1"/>
    <property type="molecule type" value="Genomic_DNA"/>
</dbReference>
<comment type="caution">
    <text evidence="6">The sequence shown here is derived from an EMBL/GenBank/DDBJ whole genome shotgun (WGS) entry which is preliminary data.</text>
</comment>
<evidence type="ECO:0000259" key="5">
    <source>
        <dbReference type="PROSITE" id="PS50110"/>
    </source>
</evidence>
<dbReference type="InterPro" id="IPR011006">
    <property type="entry name" value="CheY-like_superfamily"/>
</dbReference>
<sequence>MRLLLIDDHTLFRAGLARIVQFWQPEASIRAVGTLGEGLRCLGEALPDLVLLDLSLPDARSVHPVTSLRAAAPTLPILVISMLETAEAVSEALRLGARGYVHKTEDEAVMLQALRLVLAGGSVVPGWYEQRRSAMVPPAPQPGPLSPRQHEVLGLIEQGRSNKEIARSLGIAEATVKIHVHNLLKALGTDSRQKAAYLSRQGR</sequence>
<dbReference type="SUPFAM" id="SSF52172">
    <property type="entry name" value="CheY-like"/>
    <property type="match status" value="1"/>
</dbReference>
<dbReference type="InterPro" id="IPR058245">
    <property type="entry name" value="NreC/VraR/RcsB-like_REC"/>
</dbReference>
<dbReference type="OrthoDB" id="9805444at2"/>
<feature type="modified residue" description="4-aspartylphosphate" evidence="3">
    <location>
        <position position="53"/>
    </location>
</feature>
<organism evidence="6 7">
    <name type="scientific">Elstera litoralis</name>
    <dbReference type="NCBI Taxonomy" id="552518"/>
    <lineage>
        <taxon>Bacteria</taxon>
        <taxon>Pseudomonadati</taxon>
        <taxon>Pseudomonadota</taxon>
        <taxon>Alphaproteobacteria</taxon>
        <taxon>Rhodospirillales</taxon>
        <taxon>Rhodospirillaceae</taxon>
        <taxon>Elstera</taxon>
    </lineage>
</organism>
<evidence type="ECO:0008006" key="8">
    <source>
        <dbReference type="Google" id="ProtNLM"/>
    </source>
</evidence>
<dbReference type="PRINTS" id="PR00038">
    <property type="entry name" value="HTHLUXR"/>
</dbReference>
<keyword evidence="7" id="KW-1185">Reference proteome</keyword>
<dbReference type="PANTHER" id="PTHR45566">
    <property type="entry name" value="HTH-TYPE TRANSCRIPTIONAL REGULATOR YHJB-RELATED"/>
    <property type="match status" value="1"/>
</dbReference>
<dbReference type="InterPro" id="IPR016032">
    <property type="entry name" value="Sig_transdc_resp-reg_C-effctor"/>
</dbReference>
<evidence type="ECO:0000259" key="4">
    <source>
        <dbReference type="PROSITE" id="PS50043"/>
    </source>
</evidence>
<dbReference type="InterPro" id="IPR000792">
    <property type="entry name" value="Tscrpt_reg_LuxR_C"/>
</dbReference>